<dbReference type="AlphaFoldDB" id="Q5E187"/>
<dbReference type="GeneID" id="54165464"/>
<evidence type="ECO:0000313" key="2">
    <source>
        <dbReference type="Proteomes" id="UP000000537"/>
    </source>
</evidence>
<accession>Q5E187</accession>
<dbReference type="InterPro" id="IPR029058">
    <property type="entry name" value="AB_hydrolase_fold"/>
</dbReference>
<evidence type="ECO:0000313" key="1">
    <source>
        <dbReference type="EMBL" id="AAW87209.1"/>
    </source>
</evidence>
<dbReference type="HOGENOM" id="CLU_882450_0_0_6"/>
<dbReference type="ESTHER" id="vibf1-q5e187">
    <property type="family name" value="Duf_900"/>
</dbReference>
<reference evidence="1 2" key="2">
    <citation type="journal article" date="2008" name="BMC Genomics">
        <title>Comparative genomics-based investigation of resequencing targets in Vibrio fischeri: focus on point miscalls and artefactual expansions.</title>
        <authorList>
            <person name="Mandel M.J."/>
            <person name="Stabb E.V."/>
            <person name="Ruby E.G."/>
        </authorList>
    </citation>
    <scope>NUCLEOTIDE SEQUENCE [LARGE SCALE GENOMIC DNA]</scope>
    <source>
        <strain evidence="2">ATCC 700601 / ES114</strain>
    </source>
</reference>
<dbReference type="EnsemblBacteria" id="AAW87209">
    <property type="protein sequence ID" value="AAW87209"/>
    <property type="gene ID" value="VF_A0139"/>
</dbReference>
<dbReference type="InterPro" id="IPR010297">
    <property type="entry name" value="DUF900_hydrolase"/>
</dbReference>
<proteinExistence type="predicted"/>
<dbReference type="OrthoDB" id="9797755at2"/>
<dbReference type="EMBL" id="CP000021">
    <property type="protein sequence ID" value="AAW87209.1"/>
    <property type="molecule type" value="Genomic_DNA"/>
</dbReference>
<dbReference type="PATRIC" id="fig|312309.11.peg.2743"/>
<dbReference type="Gene3D" id="3.40.50.1820">
    <property type="entry name" value="alpha/beta hydrolase"/>
    <property type="match status" value="1"/>
</dbReference>
<name>Q5E187_ALIF1</name>
<protein>
    <recommendedName>
        <fullName evidence="3">Alpha/beta hydrolase</fullName>
    </recommendedName>
</protein>
<dbReference type="RefSeq" id="WP_011263039.1">
    <property type="nucleotide sequence ID" value="NC_006841.2"/>
</dbReference>
<dbReference type="SUPFAM" id="SSF53474">
    <property type="entry name" value="alpha/beta-Hydrolases"/>
    <property type="match status" value="1"/>
</dbReference>
<evidence type="ECO:0008006" key="3">
    <source>
        <dbReference type="Google" id="ProtNLM"/>
    </source>
</evidence>
<keyword evidence="2" id="KW-1185">Reference proteome</keyword>
<sequence>MIFILSTRKRIGFFPNEKHTNEPGEAHYLMLPDEATSPDLNQHQLPQDAWVTALTNQATTGRHPDTHPLAQYKTGNILFFAHGYNNTQDEIVSRHKLLEKQLKQHGYTGTVVSFDWPCANYTLNYLEDRMDAYKSAIQLVTGGITPLAINQLHEKENQCDIDIHLLGHSTGAYVIREAFYQASKNRILQRIHWNVSQICFIGGDIAQKSLTQCDNKSAPMFAQSSRITNYQSPYDNALKISNIKRAGLFPRCGRVGLPSDAPSNLVNVHCGDHWKLLTEPEENKTIGNWSHSWHFHCNHFMEDLAHTLKGDIDRHAIPTRECVNGELRLTVKTPVTINKKRLKG</sequence>
<dbReference type="KEGG" id="vfi:VF_A0139"/>
<reference evidence="1 2" key="1">
    <citation type="journal article" date="2005" name="Proc. Natl. Acad. Sci. U.S.A.">
        <title>Complete genome sequence of Vibrio fischeri: a symbiotic bacterium with pathogenic congeners.</title>
        <authorList>
            <person name="Ruby E.G."/>
            <person name="Urbanowski M."/>
            <person name="Campbell J."/>
            <person name="Dunn A."/>
            <person name="Faini M."/>
            <person name="Gunsalus R."/>
            <person name="Lostroh P."/>
            <person name="Lupp C."/>
            <person name="McCann J."/>
            <person name="Millikan D."/>
            <person name="Schaefer A."/>
            <person name="Stabb E."/>
            <person name="Stevens A."/>
            <person name="Visick K."/>
            <person name="Whistler C."/>
            <person name="Greenberg E.P."/>
        </authorList>
    </citation>
    <scope>NUCLEOTIDE SEQUENCE [LARGE SCALE GENOMIC DNA]</scope>
    <source>
        <strain evidence="2">ATCC 700601 / ES114</strain>
    </source>
</reference>
<dbReference type="Pfam" id="PF05990">
    <property type="entry name" value="DUF900"/>
    <property type="match status" value="1"/>
</dbReference>
<organism evidence="1 2">
    <name type="scientific">Aliivibrio fischeri (strain ATCC 700601 / ES114)</name>
    <name type="common">Vibrio fischeri</name>
    <dbReference type="NCBI Taxonomy" id="312309"/>
    <lineage>
        <taxon>Bacteria</taxon>
        <taxon>Pseudomonadati</taxon>
        <taxon>Pseudomonadota</taxon>
        <taxon>Gammaproteobacteria</taxon>
        <taxon>Vibrionales</taxon>
        <taxon>Vibrionaceae</taxon>
        <taxon>Aliivibrio</taxon>
    </lineage>
</organism>
<dbReference type="eggNOG" id="COG4782">
    <property type="taxonomic scope" value="Bacteria"/>
</dbReference>
<dbReference type="Proteomes" id="UP000000537">
    <property type="component" value="Chromosome II"/>
</dbReference>
<gene>
    <name evidence="1" type="ordered locus">VF_A0139</name>
</gene>